<dbReference type="PANTHER" id="PTHR46577:SF1">
    <property type="entry name" value="HTH-TYPE TRANSCRIPTIONAL REGULATORY PROTEIN GABR"/>
    <property type="match status" value="1"/>
</dbReference>
<dbReference type="InterPro" id="IPR015424">
    <property type="entry name" value="PyrdxlP-dep_Trfase"/>
</dbReference>
<name>A0A7X0IW65_9HYPH</name>
<dbReference type="Pfam" id="PF00155">
    <property type="entry name" value="Aminotran_1_2"/>
    <property type="match status" value="1"/>
</dbReference>
<evidence type="ECO:0000256" key="2">
    <source>
        <dbReference type="ARBA" id="ARBA00022898"/>
    </source>
</evidence>
<dbReference type="InterPro" id="IPR051446">
    <property type="entry name" value="HTH_trans_reg/aminotransferase"/>
</dbReference>
<dbReference type="RefSeq" id="WP_184707149.1">
    <property type="nucleotide sequence ID" value="NZ_JACHBG010000010.1"/>
</dbReference>
<dbReference type="Gene3D" id="3.40.640.10">
    <property type="entry name" value="Type I PLP-dependent aspartate aminotransferase-like (Major domain)"/>
    <property type="match status" value="1"/>
</dbReference>
<dbReference type="InterPro" id="IPR004839">
    <property type="entry name" value="Aminotransferase_I/II_large"/>
</dbReference>
<reference evidence="7 8" key="1">
    <citation type="submission" date="2020-08" db="EMBL/GenBank/DDBJ databases">
        <title>Genomic Encyclopedia of Type Strains, Phase IV (KMG-V): Genome sequencing to study the core and pangenomes of soil and plant-associated prokaryotes.</title>
        <authorList>
            <person name="Whitman W."/>
        </authorList>
    </citation>
    <scope>NUCLEOTIDE SEQUENCE [LARGE SCALE GENOMIC DNA]</scope>
    <source>
        <strain evidence="7 8">SEMIA 4060</strain>
    </source>
</reference>
<dbReference type="InterPro" id="IPR015421">
    <property type="entry name" value="PyrdxlP-dep_Trfase_major"/>
</dbReference>
<dbReference type="GO" id="GO:0030170">
    <property type="term" value="F:pyridoxal phosphate binding"/>
    <property type="evidence" value="ECO:0007669"/>
    <property type="project" value="InterPro"/>
</dbReference>
<dbReference type="GO" id="GO:0003677">
    <property type="term" value="F:DNA binding"/>
    <property type="evidence" value="ECO:0007669"/>
    <property type="project" value="UniProtKB-KW"/>
</dbReference>
<sequence>MKVDNGDNFQSHFESMMQATSPRQTGARTLRRESAAAGFLPEFDASSSVPAVRQLYLQLRDGIVAGTLQPDHRLPSTRTASVEWSLSRGLIAEAYEMLIAEGYAEGRHGSGTYVAAGLPPMPIGSGGAREPADNSARRGISTAARLAMRTDLSPPAQIAFATGRVIHDKRTAGLLKRLANRHIDYASDGYRDPQGELSLRQAVSAHLAASRGVRCDPGQIFISSGTQQALDFAIRVLVSPGESVMIEDPCYPPARLAFLLNGAEIIGLPVDSEGLITERLSLHDGPAPAAIYVTPSHQYPSGSALPLARRLELLAFAQARGSWIIEDDYDSEFRYDGHPIASLQGLDATRRVIYAGTFSKALLPGFRVGYLIVPDDLVATFRAVRPIIDRFPAPLHQLVVADFLNEGYFPAHLRRLRESYRAARDNLAMLLKERLSAHLIAQVPEQGIHFTVRSTGTWTDDQALAEAALKGGVVVIPVSPMHISASPEPRLLLGFSGLTIAEADIATRRLANVLEHTRFTRRFPPT</sequence>
<dbReference type="InterPro" id="IPR036390">
    <property type="entry name" value="WH_DNA-bd_sf"/>
</dbReference>
<dbReference type="Pfam" id="PF00392">
    <property type="entry name" value="GntR"/>
    <property type="match status" value="1"/>
</dbReference>
<keyword evidence="3" id="KW-0805">Transcription regulation</keyword>
<dbReference type="PANTHER" id="PTHR46577">
    <property type="entry name" value="HTH-TYPE TRANSCRIPTIONAL REGULATORY PROTEIN GABR"/>
    <property type="match status" value="1"/>
</dbReference>
<dbReference type="CDD" id="cd07377">
    <property type="entry name" value="WHTH_GntR"/>
    <property type="match status" value="1"/>
</dbReference>
<evidence type="ECO:0000256" key="4">
    <source>
        <dbReference type="ARBA" id="ARBA00023125"/>
    </source>
</evidence>
<evidence type="ECO:0000313" key="7">
    <source>
        <dbReference type="EMBL" id="MBB6486826.1"/>
    </source>
</evidence>
<evidence type="ECO:0000256" key="5">
    <source>
        <dbReference type="ARBA" id="ARBA00023163"/>
    </source>
</evidence>
<feature type="domain" description="HTH gntR-type" evidence="6">
    <location>
        <begin position="49"/>
        <end position="117"/>
    </location>
</feature>
<dbReference type="InterPro" id="IPR000524">
    <property type="entry name" value="Tscrpt_reg_HTH_GntR"/>
</dbReference>
<evidence type="ECO:0000256" key="3">
    <source>
        <dbReference type="ARBA" id="ARBA00023015"/>
    </source>
</evidence>
<keyword evidence="7" id="KW-0808">Transferase</keyword>
<evidence type="ECO:0000256" key="1">
    <source>
        <dbReference type="ARBA" id="ARBA00005384"/>
    </source>
</evidence>
<protein>
    <submittedName>
        <fullName evidence="7">GntR family transcriptional regulator/MocR family aminotransferase</fullName>
    </submittedName>
</protein>
<dbReference type="InterPro" id="IPR036388">
    <property type="entry name" value="WH-like_DNA-bd_sf"/>
</dbReference>
<dbReference type="SMART" id="SM00345">
    <property type="entry name" value="HTH_GNTR"/>
    <property type="match status" value="1"/>
</dbReference>
<dbReference type="SUPFAM" id="SSF53383">
    <property type="entry name" value="PLP-dependent transferases"/>
    <property type="match status" value="1"/>
</dbReference>
<comment type="caution">
    <text evidence="7">The sequence shown here is derived from an EMBL/GenBank/DDBJ whole genome shotgun (WGS) entry which is preliminary data.</text>
</comment>
<organism evidence="7 8">
    <name type="scientific">Rhizobium lusitanum</name>
    <dbReference type="NCBI Taxonomy" id="293958"/>
    <lineage>
        <taxon>Bacteria</taxon>
        <taxon>Pseudomonadati</taxon>
        <taxon>Pseudomonadota</taxon>
        <taxon>Alphaproteobacteria</taxon>
        <taxon>Hyphomicrobiales</taxon>
        <taxon>Rhizobiaceae</taxon>
        <taxon>Rhizobium/Agrobacterium group</taxon>
        <taxon>Rhizobium</taxon>
    </lineage>
</organism>
<evidence type="ECO:0000259" key="6">
    <source>
        <dbReference type="PROSITE" id="PS50949"/>
    </source>
</evidence>
<accession>A0A7X0IW65</accession>
<evidence type="ECO:0000313" key="8">
    <source>
        <dbReference type="Proteomes" id="UP000565576"/>
    </source>
</evidence>
<comment type="similarity">
    <text evidence="1">In the C-terminal section; belongs to the class-I pyridoxal-phosphate-dependent aminotransferase family.</text>
</comment>
<keyword evidence="7" id="KW-0032">Aminotransferase</keyword>
<gene>
    <name evidence="7" type="ORF">GGD46_004125</name>
</gene>
<dbReference type="PROSITE" id="PS50949">
    <property type="entry name" value="HTH_GNTR"/>
    <property type="match status" value="1"/>
</dbReference>
<dbReference type="Gene3D" id="1.10.10.10">
    <property type="entry name" value="Winged helix-like DNA-binding domain superfamily/Winged helix DNA-binding domain"/>
    <property type="match status" value="1"/>
</dbReference>
<dbReference type="CDD" id="cd00609">
    <property type="entry name" value="AAT_like"/>
    <property type="match status" value="1"/>
</dbReference>
<proteinExistence type="inferred from homology"/>
<dbReference type="GO" id="GO:0008483">
    <property type="term" value="F:transaminase activity"/>
    <property type="evidence" value="ECO:0007669"/>
    <property type="project" value="UniProtKB-KW"/>
</dbReference>
<keyword evidence="5" id="KW-0804">Transcription</keyword>
<dbReference type="SUPFAM" id="SSF46785">
    <property type="entry name" value="Winged helix' DNA-binding domain"/>
    <property type="match status" value="1"/>
</dbReference>
<dbReference type="EMBL" id="JACHBG010000010">
    <property type="protein sequence ID" value="MBB6486826.1"/>
    <property type="molecule type" value="Genomic_DNA"/>
</dbReference>
<dbReference type="Proteomes" id="UP000565576">
    <property type="component" value="Unassembled WGS sequence"/>
</dbReference>
<dbReference type="GO" id="GO:0003700">
    <property type="term" value="F:DNA-binding transcription factor activity"/>
    <property type="evidence" value="ECO:0007669"/>
    <property type="project" value="InterPro"/>
</dbReference>
<keyword evidence="4" id="KW-0238">DNA-binding</keyword>
<keyword evidence="2" id="KW-0663">Pyridoxal phosphate</keyword>
<dbReference type="AlphaFoldDB" id="A0A7X0IW65"/>